<evidence type="ECO:0000256" key="2">
    <source>
        <dbReference type="ARBA" id="ARBA00023015"/>
    </source>
</evidence>
<dbReference type="OrthoDB" id="9808843at2"/>
<dbReference type="EMBL" id="WMLB01000037">
    <property type="protein sequence ID" value="MTH69891.1"/>
    <property type="molecule type" value="Genomic_DNA"/>
</dbReference>
<organism evidence="8 9">
    <name type="scientific">Agromyces bracchium</name>
    <dbReference type="NCBI Taxonomy" id="88376"/>
    <lineage>
        <taxon>Bacteria</taxon>
        <taxon>Bacillati</taxon>
        <taxon>Actinomycetota</taxon>
        <taxon>Actinomycetes</taxon>
        <taxon>Micrococcales</taxon>
        <taxon>Microbacteriaceae</taxon>
        <taxon>Agromyces</taxon>
    </lineage>
</organism>
<dbReference type="GO" id="GO:0000160">
    <property type="term" value="P:phosphorelay signal transduction system"/>
    <property type="evidence" value="ECO:0007669"/>
    <property type="project" value="InterPro"/>
</dbReference>
<comment type="caution">
    <text evidence="8">The sequence shown here is derived from an EMBL/GenBank/DDBJ whole genome shotgun (WGS) entry which is preliminary data.</text>
</comment>
<dbReference type="InterPro" id="IPR039420">
    <property type="entry name" value="WalR-like"/>
</dbReference>
<dbReference type="SUPFAM" id="SSF46894">
    <property type="entry name" value="C-terminal effector domain of the bipartite response regulators"/>
    <property type="match status" value="1"/>
</dbReference>
<dbReference type="PRINTS" id="PR00038">
    <property type="entry name" value="HTHLUXR"/>
</dbReference>
<dbReference type="Pfam" id="PF00072">
    <property type="entry name" value="Response_reg"/>
    <property type="match status" value="1"/>
</dbReference>
<accession>A0A6I3MA83</accession>
<dbReference type="InterPro" id="IPR016032">
    <property type="entry name" value="Sig_transdc_resp-reg_C-effctor"/>
</dbReference>
<evidence type="ECO:0000313" key="8">
    <source>
        <dbReference type="EMBL" id="MTH69891.1"/>
    </source>
</evidence>
<dbReference type="SUPFAM" id="SSF52172">
    <property type="entry name" value="CheY-like"/>
    <property type="match status" value="1"/>
</dbReference>
<dbReference type="CDD" id="cd06170">
    <property type="entry name" value="LuxR_C_like"/>
    <property type="match status" value="1"/>
</dbReference>
<feature type="domain" description="Response regulatory" evidence="7">
    <location>
        <begin position="16"/>
        <end position="131"/>
    </location>
</feature>
<keyword evidence="3" id="KW-0238">DNA-binding</keyword>
<dbReference type="Proteomes" id="UP000433071">
    <property type="component" value="Unassembled WGS sequence"/>
</dbReference>
<reference evidence="8 9" key="1">
    <citation type="submission" date="2019-11" db="EMBL/GenBank/DDBJ databases">
        <title>Agromyces kandeliae sp. nov., isolated from mangrove soil.</title>
        <authorList>
            <person name="Wang R."/>
        </authorList>
    </citation>
    <scope>NUCLEOTIDE SEQUENCE [LARGE SCALE GENOMIC DNA]</scope>
    <source>
        <strain evidence="8 9">JCM 11433</strain>
    </source>
</reference>
<dbReference type="AlphaFoldDB" id="A0A6I3MA83"/>
<dbReference type="PANTHER" id="PTHR43214:SF24">
    <property type="entry name" value="TRANSCRIPTIONAL REGULATORY PROTEIN NARL-RELATED"/>
    <property type="match status" value="1"/>
</dbReference>
<dbReference type="InterPro" id="IPR058245">
    <property type="entry name" value="NreC/VraR/RcsB-like_REC"/>
</dbReference>
<dbReference type="Pfam" id="PF00196">
    <property type="entry name" value="GerE"/>
    <property type="match status" value="1"/>
</dbReference>
<sequence>MTDATAQAAPTDARIRVVLADDEAMVRAGLRMLLEHQPDIVVVGEAADGLDAVAAVRRTRPDVVLLDIRMPRSDGITAAREILEATDARVVILTTFDDDEQLAAALRAGVSGFLLKVAPPEQLLAAVRSVAAGNALLDPAVTVRVIESFAAAPRVRPDLVARLATLTERERDVLVEVAAGYSNAEIAARLYLGETTVKTYVSRALAKLGLRDRVQAVVFAYESGLIRPGAGA</sequence>
<dbReference type="GO" id="GO:0006355">
    <property type="term" value="P:regulation of DNA-templated transcription"/>
    <property type="evidence" value="ECO:0007669"/>
    <property type="project" value="InterPro"/>
</dbReference>
<dbReference type="SMART" id="SM00421">
    <property type="entry name" value="HTH_LUXR"/>
    <property type="match status" value="1"/>
</dbReference>
<evidence type="ECO:0000259" key="6">
    <source>
        <dbReference type="PROSITE" id="PS50043"/>
    </source>
</evidence>
<proteinExistence type="predicted"/>
<dbReference type="PROSITE" id="PS00622">
    <property type="entry name" value="HTH_LUXR_1"/>
    <property type="match status" value="1"/>
</dbReference>
<evidence type="ECO:0000313" key="9">
    <source>
        <dbReference type="Proteomes" id="UP000433071"/>
    </source>
</evidence>
<keyword evidence="2" id="KW-0805">Transcription regulation</keyword>
<gene>
    <name evidence="8" type="ORF">GJ743_16080</name>
</gene>
<dbReference type="PROSITE" id="PS50110">
    <property type="entry name" value="RESPONSE_REGULATORY"/>
    <property type="match status" value="1"/>
</dbReference>
<protein>
    <submittedName>
        <fullName evidence="8">Response regulator</fullName>
    </submittedName>
</protein>
<keyword evidence="1 5" id="KW-0597">Phosphoprotein</keyword>
<dbReference type="GO" id="GO:0003677">
    <property type="term" value="F:DNA binding"/>
    <property type="evidence" value="ECO:0007669"/>
    <property type="project" value="UniProtKB-KW"/>
</dbReference>
<dbReference type="InterPro" id="IPR001789">
    <property type="entry name" value="Sig_transdc_resp-reg_receiver"/>
</dbReference>
<dbReference type="InterPro" id="IPR000792">
    <property type="entry name" value="Tscrpt_reg_LuxR_C"/>
</dbReference>
<evidence type="ECO:0000256" key="4">
    <source>
        <dbReference type="ARBA" id="ARBA00023163"/>
    </source>
</evidence>
<keyword evidence="9" id="KW-1185">Reference proteome</keyword>
<keyword evidence="4" id="KW-0804">Transcription</keyword>
<feature type="domain" description="HTH luxR-type" evidence="6">
    <location>
        <begin position="159"/>
        <end position="224"/>
    </location>
</feature>
<dbReference type="RefSeq" id="WP_155052913.1">
    <property type="nucleotide sequence ID" value="NZ_BAAAIB010000002.1"/>
</dbReference>
<feature type="modified residue" description="4-aspartylphosphate" evidence="5">
    <location>
        <position position="67"/>
    </location>
</feature>
<dbReference type="SMART" id="SM00448">
    <property type="entry name" value="REC"/>
    <property type="match status" value="1"/>
</dbReference>
<evidence type="ECO:0000256" key="1">
    <source>
        <dbReference type="ARBA" id="ARBA00022553"/>
    </source>
</evidence>
<dbReference type="Gene3D" id="3.40.50.2300">
    <property type="match status" value="1"/>
</dbReference>
<dbReference type="CDD" id="cd17535">
    <property type="entry name" value="REC_NarL-like"/>
    <property type="match status" value="1"/>
</dbReference>
<dbReference type="PANTHER" id="PTHR43214">
    <property type="entry name" value="TWO-COMPONENT RESPONSE REGULATOR"/>
    <property type="match status" value="1"/>
</dbReference>
<evidence type="ECO:0000256" key="3">
    <source>
        <dbReference type="ARBA" id="ARBA00023125"/>
    </source>
</evidence>
<dbReference type="PROSITE" id="PS50043">
    <property type="entry name" value="HTH_LUXR_2"/>
    <property type="match status" value="1"/>
</dbReference>
<evidence type="ECO:0000259" key="7">
    <source>
        <dbReference type="PROSITE" id="PS50110"/>
    </source>
</evidence>
<evidence type="ECO:0000256" key="5">
    <source>
        <dbReference type="PROSITE-ProRule" id="PRU00169"/>
    </source>
</evidence>
<dbReference type="InterPro" id="IPR011006">
    <property type="entry name" value="CheY-like_superfamily"/>
</dbReference>
<name>A0A6I3MA83_9MICO</name>